<evidence type="ECO:0000313" key="3">
    <source>
        <dbReference type="Proteomes" id="UP001152888"/>
    </source>
</evidence>
<name>A0A9P0KDY1_ACAOB</name>
<feature type="non-terminal residue" evidence="2">
    <location>
        <position position="284"/>
    </location>
</feature>
<proteinExistence type="predicted"/>
<dbReference type="AlphaFoldDB" id="A0A9P0KDY1"/>
<protein>
    <submittedName>
        <fullName evidence="2">Uncharacterized protein</fullName>
    </submittedName>
</protein>
<reference evidence="2" key="1">
    <citation type="submission" date="2022-03" db="EMBL/GenBank/DDBJ databases">
        <authorList>
            <person name="Sayadi A."/>
        </authorList>
    </citation>
    <scope>NUCLEOTIDE SEQUENCE</scope>
</reference>
<dbReference type="EMBL" id="CAKOFQ010006764">
    <property type="protein sequence ID" value="CAH1969459.1"/>
    <property type="molecule type" value="Genomic_DNA"/>
</dbReference>
<organism evidence="2 3">
    <name type="scientific">Acanthoscelides obtectus</name>
    <name type="common">Bean weevil</name>
    <name type="synonym">Bruchus obtectus</name>
    <dbReference type="NCBI Taxonomy" id="200917"/>
    <lineage>
        <taxon>Eukaryota</taxon>
        <taxon>Metazoa</taxon>
        <taxon>Ecdysozoa</taxon>
        <taxon>Arthropoda</taxon>
        <taxon>Hexapoda</taxon>
        <taxon>Insecta</taxon>
        <taxon>Pterygota</taxon>
        <taxon>Neoptera</taxon>
        <taxon>Endopterygota</taxon>
        <taxon>Coleoptera</taxon>
        <taxon>Polyphaga</taxon>
        <taxon>Cucujiformia</taxon>
        <taxon>Chrysomeloidea</taxon>
        <taxon>Chrysomelidae</taxon>
        <taxon>Bruchinae</taxon>
        <taxon>Bruchini</taxon>
        <taxon>Acanthoscelides</taxon>
    </lineage>
</organism>
<keyword evidence="3" id="KW-1185">Reference proteome</keyword>
<feature type="region of interest" description="Disordered" evidence="1">
    <location>
        <begin position="243"/>
        <end position="284"/>
    </location>
</feature>
<dbReference type="Proteomes" id="UP001152888">
    <property type="component" value="Unassembled WGS sequence"/>
</dbReference>
<feature type="region of interest" description="Disordered" evidence="1">
    <location>
        <begin position="67"/>
        <end position="152"/>
    </location>
</feature>
<evidence type="ECO:0000313" key="2">
    <source>
        <dbReference type="EMBL" id="CAH1969459.1"/>
    </source>
</evidence>
<accession>A0A9P0KDY1</accession>
<evidence type="ECO:0000256" key="1">
    <source>
        <dbReference type="SAM" id="MobiDB-lite"/>
    </source>
</evidence>
<comment type="caution">
    <text evidence="2">The sequence shown here is derived from an EMBL/GenBank/DDBJ whole genome shotgun (WGS) entry which is preliminary data.</text>
</comment>
<sequence>SKLYIQGTTLRGPRVSDEDPVTQAQASEGPNVRHVFRVVAAAAGANGAESWICSGSGAPRRFSAWASFGRGGGGGGVPSSRQATLAPPPPKRPELPSEQQVAGAHTHSLTHSRIRPSATRSSQPVGSRQPPRRFRRTPQNTRTHSNSLTKDTHPCKSDYLKLFYRIVPSSGLGGTFAQYSCYQSTPFLEQAITRCHRKHVLPASLVCDHDHLIACSCAGKSAGRIAHQNPVRPLVVTNRITSCASRPPRPSSPEVSSKCGGDPCCPSSTKRPVLVPAPAAPHRW</sequence>
<gene>
    <name evidence="2" type="ORF">ACAOBT_LOCUS8427</name>
</gene>
<feature type="region of interest" description="Disordered" evidence="1">
    <location>
        <begin position="1"/>
        <end position="28"/>
    </location>
</feature>